<dbReference type="AlphaFoldDB" id="A0A7Y9E6I0"/>
<dbReference type="Gene3D" id="3.10.450.50">
    <property type="match status" value="1"/>
</dbReference>
<dbReference type="RefSeq" id="WP_179663801.1">
    <property type="nucleotide sequence ID" value="NZ_JACCBG010000001.1"/>
</dbReference>
<dbReference type="Proteomes" id="UP000535511">
    <property type="component" value="Unassembled WGS sequence"/>
</dbReference>
<dbReference type="SUPFAM" id="SSF54427">
    <property type="entry name" value="NTF2-like"/>
    <property type="match status" value="1"/>
</dbReference>
<comment type="caution">
    <text evidence="2">The sequence shown here is derived from an EMBL/GenBank/DDBJ whole genome shotgun (WGS) entry which is preliminary data.</text>
</comment>
<dbReference type="InterPro" id="IPR027843">
    <property type="entry name" value="DUF4440"/>
</dbReference>
<feature type="domain" description="DUF4440" evidence="1">
    <location>
        <begin position="36"/>
        <end position="141"/>
    </location>
</feature>
<sequence length="152" mass="16926">MIEHVVVRGSAADGRMPRQGLSRVRLARMNAEQQVIAAAEDRASALAAGDAERLAGLLHKCFRWTSHTGESYSRSEYVRRNTKGHTVWRSQRLSGVEVVVVNDTAVLHAEVTDEVVGEGDELETFRMPMTQVWVRQEGDWMCLAGHAGPRRS</sequence>
<keyword evidence="3" id="KW-1185">Reference proteome</keyword>
<accession>A0A7Y9E6I0</accession>
<evidence type="ECO:0000313" key="2">
    <source>
        <dbReference type="EMBL" id="NYD42131.1"/>
    </source>
</evidence>
<reference evidence="2 3" key="1">
    <citation type="submission" date="2020-07" db="EMBL/GenBank/DDBJ databases">
        <title>Sequencing the genomes of 1000 actinobacteria strains.</title>
        <authorList>
            <person name="Klenk H.-P."/>
        </authorList>
    </citation>
    <scope>NUCLEOTIDE SEQUENCE [LARGE SCALE GENOMIC DNA]</scope>
    <source>
        <strain evidence="2 3">DSM 21350</strain>
    </source>
</reference>
<dbReference type="InterPro" id="IPR032710">
    <property type="entry name" value="NTF2-like_dom_sf"/>
</dbReference>
<proteinExistence type="predicted"/>
<dbReference type="Pfam" id="PF14534">
    <property type="entry name" value="DUF4440"/>
    <property type="match status" value="1"/>
</dbReference>
<protein>
    <recommendedName>
        <fullName evidence="1">DUF4440 domain-containing protein</fullName>
    </recommendedName>
</protein>
<organism evidence="2 3">
    <name type="scientific">Nocardioides panaciterrulae</name>
    <dbReference type="NCBI Taxonomy" id="661492"/>
    <lineage>
        <taxon>Bacteria</taxon>
        <taxon>Bacillati</taxon>
        <taxon>Actinomycetota</taxon>
        <taxon>Actinomycetes</taxon>
        <taxon>Propionibacteriales</taxon>
        <taxon>Nocardioidaceae</taxon>
        <taxon>Nocardioides</taxon>
    </lineage>
</organism>
<evidence type="ECO:0000313" key="3">
    <source>
        <dbReference type="Proteomes" id="UP000535511"/>
    </source>
</evidence>
<dbReference type="EMBL" id="JACCBG010000001">
    <property type="protein sequence ID" value="NYD42131.1"/>
    <property type="molecule type" value="Genomic_DNA"/>
</dbReference>
<evidence type="ECO:0000259" key="1">
    <source>
        <dbReference type="Pfam" id="PF14534"/>
    </source>
</evidence>
<name>A0A7Y9E6I0_9ACTN</name>
<gene>
    <name evidence="2" type="ORF">BJZ21_002214</name>
</gene>